<evidence type="ECO:0000256" key="3">
    <source>
        <dbReference type="RuleBase" id="RU362118"/>
    </source>
</evidence>
<evidence type="ECO:0000313" key="5">
    <source>
        <dbReference type="Proteomes" id="UP001163846"/>
    </source>
</evidence>
<evidence type="ECO:0000313" key="4">
    <source>
        <dbReference type="EMBL" id="KAJ3841699.1"/>
    </source>
</evidence>
<evidence type="ECO:0000256" key="2">
    <source>
        <dbReference type="ARBA" id="ARBA00022898"/>
    </source>
</evidence>
<reference evidence="4" key="1">
    <citation type="submission" date="2022-08" db="EMBL/GenBank/DDBJ databases">
        <authorList>
            <consortium name="DOE Joint Genome Institute"/>
            <person name="Min B."/>
            <person name="Riley R."/>
            <person name="Sierra-Patev S."/>
            <person name="Naranjo-Ortiz M."/>
            <person name="Looney B."/>
            <person name="Konkel Z."/>
            <person name="Slot J.C."/>
            <person name="Sakamoto Y."/>
            <person name="Steenwyk J.L."/>
            <person name="Rokas A."/>
            <person name="Carro J."/>
            <person name="Camarero S."/>
            <person name="Ferreira P."/>
            <person name="Molpeceres G."/>
            <person name="Ruiz-Duenas F.J."/>
            <person name="Serrano A."/>
            <person name="Henrissat B."/>
            <person name="Drula E."/>
            <person name="Hughes K.W."/>
            <person name="Mata J.L."/>
            <person name="Ishikawa N.K."/>
            <person name="Vargas-Isla R."/>
            <person name="Ushijima S."/>
            <person name="Smith C.A."/>
            <person name="Ahrendt S."/>
            <person name="Andreopoulos W."/>
            <person name="He G."/>
            <person name="Labutti K."/>
            <person name="Lipzen A."/>
            <person name="Ng V."/>
            <person name="Sandor L."/>
            <person name="Barry K."/>
            <person name="Martinez A.T."/>
            <person name="Xiao Y."/>
            <person name="Gibbons J.G."/>
            <person name="Terashima K."/>
            <person name="Hibbett D.S."/>
            <person name="Grigoriev I.V."/>
        </authorList>
    </citation>
    <scope>NUCLEOTIDE SEQUENCE</scope>
    <source>
        <strain evidence="4">TFB9207</strain>
    </source>
</reference>
<protein>
    <submittedName>
        <fullName evidence="4">Pyridoxal phosphate-dependent transferase</fullName>
    </submittedName>
</protein>
<dbReference type="SUPFAM" id="SSF53383">
    <property type="entry name" value="PLP-dependent transferases"/>
    <property type="match status" value="1"/>
</dbReference>
<comment type="caution">
    <text evidence="4">The sequence shown here is derived from an EMBL/GenBank/DDBJ whole genome shotgun (WGS) entry which is preliminary data.</text>
</comment>
<dbReference type="InterPro" id="IPR015424">
    <property type="entry name" value="PyrdxlP-dep_Trfase"/>
</dbReference>
<dbReference type="InterPro" id="IPR000277">
    <property type="entry name" value="Cys/Met-Metab_PyrdxlP-dep_enz"/>
</dbReference>
<dbReference type="GO" id="GO:0019346">
    <property type="term" value="P:transsulfuration"/>
    <property type="evidence" value="ECO:0007669"/>
    <property type="project" value="InterPro"/>
</dbReference>
<dbReference type="InterPro" id="IPR015422">
    <property type="entry name" value="PyrdxlP-dep_Trfase_small"/>
</dbReference>
<dbReference type="Proteomes" id="UP001163846">
    <property type="component" value="Unassembled WGS sequence"/>
</dbReference>
<dbReference type="InterPro" id="IPR051750">
    <property type="entry name" value="Trans-sulfuration_enzymes"/>
</dbReference>
<comment type="cofactor">
    <cofactor evidence="1 3">
        <name>pyridoxal 5'-phosphate</name>
        <dbReference type="ChEBI" id="CHEBI:597326"/>
    </cofactor>
</comment>
<proteinExistence type="inferred from homology"/>
<name>A0AA38PF10_9AGAR</name>
<evidence type="ECO:0000256" key="1">
    <source>
        <dbReference type="ARBA" id="ARBA00001933"/>
    </source>
</evidence>
<accession>A0AA38PF10</accession>
<dbReference type="PANTHER" id="PTHR42699">
    <property type="match status" value="1"/>
</dbReference>
<dbReference type="GO" id="GO:0030170">
    <property type="term" value="F:pyridoxal phosphate binding"/>
    <property type="evidence" value="ECO:0007669"/>
    <property type="project" value="InterPro"/>
</dbReference>
<dbReference type="Pfam" id="PF01053">
    <property type="entry name" value="Cys_Met_Meta_PP"/>
    <property type="match status" value="1"/>
</dbReference>
<gene>
    <name evidence="4" type="ORF">F5878DRAFT_451187</name>
</gene>
<keyword evidence="2 3" id="KW-0663">Pyridoxal phosphate</keyword>
<dbReference type="PANTHER" id="PTHR42699:SF1">
    <property type="entry name" value="CYSTATHIONINE GAMMA-SYNTHASE-RELATED"/>
    <property type="match status" value="1"/>
</dbReference>
<keyword evidence="5" id="KW-1185">Reference proteome</keyword>
<comment type="similarity">
    <text evidence="3">Belongs to the trans-sulfuration enzymes family.</text>
</comment>
<dbReference type="InterPro" id="IPR015421">
    <property type="entry name" value="PyrdxlP-dep_Trfase_major"/>
</dbReference>
<dbReference type="EMBL" id="MU806031">
    <property type="protein sequence ID" value="KAJ3841699.1"/>
    <property type="molecule type" value="Genomic_DNA"/>
</dbReference>
<keyword evidence="4" id="KW-0808">Transferase</keyword>
<dbReference type="GO" id="GO:0003962">
    <property type="term" value="F:cystathionine gamma-synthase activity"/>
    <property type="evidence" value="ECO:0007669"/>
    <property type="project" value="TreeGrafter"/>
</dbReference>
<sequence length="571" mass="64538">MLLQHNPPLDHSIPPNTPHSVIQSLPSWQDNVSYAMERHTQNESMETCYPRFYIHPFLQPLIKMTLKALHASSQQTCLLFPSENLAGSFRSYMHLQFPSSFPEHAELHCVSQALNSPPGNEIFAVLFHIEQQRLAMRFWTFSGCGISTRLAETCVKRQNGNLQMTLGLPTVRGHEYADYYDSHTALTSASEAKAKIKALYAGIDTRSGGVKNIRGVEGITANDVYLYPTGMNAIWNIHRMLDNVRRSDISDERTFTTVQVNSIYSDSYKLLDITSGYRYFTNETFDDLEQFLENDDCVILGIFTDFPGNPHLRCADLPRLRRLADKYRIPVVIDETVGCHLNISVLQYADVVVSSLTKTFSGFSNVLGGALLLNPRSMFYPQFKAYQDTHYADDYFDADALVMELNSRGFEERLSKINRNAEDFADWLYSRSQMGGMKDAVVEKVFYPKYQDRDNYHRCMRIVSNAKHGLDVFLPGDKVQPGYSGLVSLSFTSLDAAKAFYESIQCYKGTTLGTVITLLSPFTAIAFPPDQMNWVREHGMVEAMVRFSVGVEDISRILNSVDAALSVAQKC</sequence>
<dbReference type="AlphaFoldDB" id="A0AA38PF10"/>
<dbReference type="Gene3D" id="3.40.640.10">
    <property type="entry name" value="Type I PLP-dependent aspartate aminotransferase-like (Major domain)"/>
    <property type="match status" value="1"/>
</dbReference>
<dbReference type="Gene3D" id="3.90.1150.10">
    <property type="entry name" value="Aspartate Aminotransferase, domain 1"/>
    <property type="match status" value="1"/>
</dbReference>
<organism evidence="4 5">
    <name type="scientific">Lentinula raphanica</name>
    <dbReference type="NCBI Taxonomy" id="153919"/>
    <lineage>
        <taxon>Eukaryota</taxon>
        <taxon>Fungi</taxon>
        <taxon>Dikarya</taxon>
        <taxon>Basidiomycota</taxon>
        <taxon>Agaricomycotina</taxon>
        <taxon>Agaricomycetes</taxon>
        <taxon>Agaricomycetidae</taxon>
        <taxon>Agaricales</taxon>
        <taxon>Marasmiineae</taxon>
        <taxon>Omphalotaceae</taxon>
        <taxon>Lentinula</taxon>
    </lineage>
</organism>